<dbReference type="GO" id="GO:0010181">
    <property type="term" value="F:FMN binding"/>
    <property type="evidence" value="ECO:0007669"/>
    <property type="project" value="InterPro"/>
</dbReference>
<reference evidence="5 6" key="1">
    <citation type="submission" date="2017-03" db="EMBL/GenBank/DDBJ databases">
        <authorList>
            <person name="Afonso C.L."/>
            <person name="Miller P.J."/>
            <person name="Scott M.A."/>
            <person name="Spackman E."/>
            <person name="Goraichik I."/>
            <person name="Dimitrov K.M."/>
            <person name="Suarez D.L."/>
            <person name="Swayne D.E."/>
        </authorList>
    </citation>
    <scope>NUCLEOTIDE SEQUENCE [LARGE SCALE GENOMIC DNA]</scope>
    <source>
        <strain evidence="5">Genome sequencing of Nitrospira japonica strain NJ11</strain>
    </source>
</reference>
<protein>
    <submittedName>
        <fullName evidence="5">NAD(P)H:quinone oxidoreductase WrbA</fullName>
        <ecNumber evidence="5">1.6.5.2</ecNumber>
    </submittedName>
</protein>
<dbReference type="PANTHER" id="PTHR43278">
    <property type="entry name" value="NAD(P)H-DEPENDENT FMN-CONTAINING OXIDOREDUCTASE YWQN-RELATED"/>
    <property type="match status" value="1"/>
</dbReference>
<keyword evidence="3" id="KW-0732">Signal</keyword>
<keyword evidence="1" id="KW-0285">Flavoprotein</keyword>
<evidence type="ECO:0000256" key="1">
    <source>
        <dbReference type="ARBA" id="ARBA00022630"/>
    </source>
</evidence>
<feature type="signal peptide" evidence="3">
    <location>
        <begin position="1"/>
        <end position="23"/>
    </location>
</feature>
<dbReference type="STRING" id="1325564.NSJP_0091"/>
<accession>A0A1W1I088</accession>
<dbReference type="PANTHER" id="PTHR43278:SF1">
    <property type="entry name" value="IRON-SULFUR FLAVOPROTEIN MJ1083"/>
    <property type="match status" value="1"/>
</dbReference>
<dbReference type="EMBL" id="LT828648">
    <property type="protein sequence ID" value="SLM46263.1"/>
    <property type="molecule type" value="Genomic_DNA"/>
</dbReference>
<evidence type="ECO:0000313" key="6">
    <source>
        <dbReference type="Proteomes" id="UP000192042"/>
    </source>
</evidence>
<dbReference type="InterPro" id="IPR051796">
    <property type="entry name" value="ISF_SsuE-like"/>
</dbReference>
<keyword evidence="2" id="KW-0288">FMN</keyword>
<dbReference type="EC" id="1.6.5.2" evidence="5"/>
<dbReference type="Pfam" id="PF03358">
    <property type="entry name" value="FMN_red"/>
    <property type="match status" value="1"/>
</dbReference>
<dbReference type="Gene3D" id="3.40.50.360">
    <property type="match status" value="1"/>
</dbReference>
<gene>
    <name evidence="5" type="primary">wrbA</name>
    <name evidence="5" type="ORF">NSJP_0091</name>
</gene>
<evidence type="ECO:0000259" key="4">
    <source>
        <dbReference type="PROSITE" id="PS50902"/>
    </source>
</evidence>
<dbReference type="OrthoDB" id="9790745at2"/>
<dbReference type="Proteomes" id="UP000192042">
    <property type="component" value="Chromosome I"/>
</dbReference>
<dbReference type="AlphaFoldDB" id="A0A1W1I088"/>
<feature type="domain" description="Flavodoxin-like" evidence="4">
    <location>
        <begin position="34"/>
        <end position="189"/>
    </location>
</feature>
<dbReference type="GO" id="GO:0003955">
    <property type="term" value="F:NAD(P)H dehydrogenase (quinone) activity"/>
    <property type="evidence" value="ECO:0007669"/>
    <property type="project" value="UniProtKB-EC"/>
</dbReference>
<sequence length="201" mass="21159">MKFLPVLLALFFGVCSFPSVSLRAEEASTPSVKVLVTYHSLSGHTERMAEAVASGAKELPGTQVLLKRVGEVTAEDLFSSDAVVVGSPVYWSNMSGEVKSFFDDWQFKFGVFPEFKMKNKVGAAFATGGQVSGGKEVTMLTILAAMLGNQMIVVSGGGAFGASATTEGDSPGIDKGELADARLLGMRVAEISAMLKHGQAR</sequence>
<dbReference type="InterPro" id="IPR005025">
    <property type="entry name" value="FMN_Rdtase-like_dom"/>
</dbReference>
<evidence type="ECO:0000256" key="2">
    <source>
        <dbReference type="ARBA" id="ARBA00022643"/>
    </source>
</evidence>
<evidence type="ECO:0000256" key="3">
    <source>
        <dbReference type="SAM" id="SignalP"/>
    </source>
</evidence>
<dbReference type="InterPro" id="IPR029039">
    <property type="entry name" value="Flavoprotein-like_sf"/>
</dbReference>
<dbReference type="PROSITE" id="PS50902">
    <property type="entry name" value="FLAVODOXIN_LIKE"/>
    <property type="match status" value="1"/>
</dbReference>
<proteinExistence type="predicted"/>
<feature type="chain" id="PRO_5012461431" evidence="3">
    <location>
        <begin position="24"/>
        <end position="201"/>
    </location>
</feature>
<keyword evidence="5" id="KW-0560">Oxidoreductase</keyword>
<dbReference type="KEGG" id="nja:NSJP_0091"/>
<name>A0A1W1I088_9BACT</name>
<evidence type="ECO:0000313" key="5">
    <source>
        <dbReference type="EMBL" id="SLM46263.1"/>
    </source>
</evidence>
<keyword evidence="6" id="KW-1185">Reference proteome</keyword>
<dbReference type="SUPFAM" id="SSF52218">
    <property type="entry name" value="Flavoproteins"/>
    <property type="match status" value="1"/>
</dbReference>
<organism evidence="5 6">
    <name type="scientific">Nitrospira japonica</name>
    <dbReference type="NCBI Taxonomy" id="1325564"/>
    <lineage>
        <taxon>Bacteria</taxon>
        <taxon>Pseudomonadati</taxon>
        <taxon>Nitrospirota</taxon>
        <taxon>Nitrospiria</taxon>
        <taxon>Nitrospirales</taxon>
        <taxon>Nitrospiraceae</taxon>
        <taxon>Nitrospira</taxon>
    </lineage>
</organism>
<dbReference type="InterPro" id="IPR008254">
    <property type="entry name" value="Flavodoxin/NO_synth"/>
</dbReference>